<keyword evidence="2" id="KW-1185">Reference proteome</keyword>
<dbReference type="Proteomes" id="UP000516046">
    <property type="component" value="Chromosome"/>
</dbReference>
<dbReference type="KEGG" id="caml:H6X83_04875"/>
<dbReference type="RefSeq" id="WP_212508032.1">
    <property type="nucleotide sequence ID" value="NZ_CP060696.1"/>
</dbReference>
<accession>A0A7G9WJV0</accession>
<evidence type="ECO:0000313" key="2">
    <source>
        <dbReference type="Proteomes" id="UP000516046"/>
    </source>
</evidence>
<organism evidence="1 2">
    <name type="scientific">Caproicibacterium amylolyticum</name>
    <dbReference type="NCBI Taxonomy" id="2766537"/>
    <lineage>
        <taxon>Bacteria</taxon>
        <taxon>Bacillati</taxon>
        <taxon>Bacillota</taxon>
        <taxon>Clostridia</taxon>
        <taxon>Eubacteriales</taxon>
        <taxon>Oscillospiraceae</taxon>
        <taxon>Caproicibacterium</taxon>
    </lineage>
</organism>
<sequence>MKEIHFYLGSKWEYGTKVYHDFYSTRMAIWNDEVVHTTQLVLLSTKLFEQGFRVFIHTEHRTFEIKLGKNETTKRIVNPESNILKLLLAGEFGSIE</sequence>
<name>A0A7G9WJV0_9FIRM</name>
<dbReference type="AlphaFoldDB" id="A0A7G9WJV0"/>
<dbReference type="EMBL" id="CP060696">
    <property type="protein sequence ID" value="QNO18962.1"/>
    <property type="molecule type" value="Genomic_DNA"/>
</dbReference>
<protein>
    <submittedName>
        <fullName evidence="1">Uncharacterized protein</fullName>
    </submittedName>
</protein>
<evidence type="ECO:0000313" key="1">
    <source>
        <dbReference type="EMBL" id="QNO18962.1"/>
    </source>
</evidence>
<proteinExistence type="predicted"/>
<gene>
    <name evidence="1" type="ORF">H6X83_04875</name>
</gene>
<reference evidence="1 2" key="1">
    <citation type="submission" date="2020-08" db="EMBL/GenBank/DDBJ databases">
        <authorList>
            <person name="Ren C."/>
            <person name="Gu Y."/>
            <person name="Xu Y."/>
        </authorList>
    </citation>
    <scope>NUCLEOTIDE SEQUENCE [LARGE SCALE GENOMIC DNA]</scope>
    <source>
        <strain evidence="1 2">LBM18003</strain>
    </source>
</reference>